<dbReference type="Pfam" id="PF10343">
    <property type="entry name" value="Q_salvage"/>
    <property type="match status" value="1"/>
</dbReference>
<evidence type="ECO:0000256" key="6">
    <source>
        <dbReference type="RuleBase" id="RU365002"/>
    </source>
</evidence>
<dbReference type="PANTHER" id="PTHR21314:SF0">
    <property type="entry name" value="QUEUOSINE 5'-PHOSPHATE N-GLYCOSYLASE_HYDROLASE"/>
    <property type="match status" value="1"/>
</dbReference>
<evidence type="ECO:0000313" key="8">
    <source>
        <dbReference type="WBParaSite" id="PEQ_0000081801-mRNA-1"/>
    </source>
</evidence>
<dbReference type="PANTHER" id="PTHR21314">
    <property type="entry name" value="QUEUOSINE 5'-PHOSPHATE N-GLYCOSYLASE_HYDROLASE-RELATED"/>
    <property type="match status" value="1"/>
</dbReference>
<name>A0A914R3I0_PAREQ</name>
<evidence type="ECO:0000256" key="4">
    <source>
        <dbReference type="ARBA" id="ARBA00035393"/>
    </source>
</evidence>
<evidence type="ECO:0000256" key="3">
    <source>
        <dbReference type="ARBA" id="ARBA00035306"/>
    </source>
</evidence>
<evidence type="ECO:0000256" key="2">
    <source>
        <dbReference type="ARBA" id="ARBA00035119"/>
    </source>
</evidence>
<proteinExistence type="inferred from homology"/>
<dbReference type="Proteomes" id="UP000887564">
    <property type="component" value="Unplaced"/>
</dbReference>
<sequence length="142" mass="16244">MLKVICFEFSQNSCGIRFFSEVWDVTSYNAPVLSFKQSAVIFIFFLRRYGAKTSSIKAVVFSELTMFADYRVPQALAYLGALHYSSKLLKSLRSNPILPSGCPLEMELRGFSIKACDVTLQREHAVEIEKNVPYHRVRSINY</sequence>
<comment type="similarity">
    <text evidence="2 6">Belongs to the QNG1 protein family.</text>
</comment>
<dbReference type="AlphaFoldDB" id="A0A914R3I0"/>
<dbReference type="EC" id="3.2.2.-" evidence="6"/>
<evidence type="ECO:0000313" key="7">
    <source>
        <dbReference type="Proteomes" id="UP000887564"/>
    </source>
</evidence>
<protein>
    <recommendedName>
        <fullName evidence="3 6">Queuosine 5'-phosphate N-glycosylase/hydrolase</fullName>
        <ecNumber evidence="6">3.2.2.-</ecNumber>
    </recommendedName>
    <alternativeName>
        <fullName evidence="4 6">Queuosine-nucleotide N-glycosylase/hydrolase</fullName>
    </alternativeName>
</protein>
<evidence type="ECO:0000256" key="1">
    <source>
        <dbReference type="ARBA" id="ARBA00022801"/>
    </source>
</evidence>
<keyword evidence="7" id="KW-1185">Reference proteome</keyword>
<evidence type="ECO:0000256" key="5">
    <source>
        <dbReference type="ARBA" id="ARBA00048204"/>
    </source>
</evidence>
<dbReference type="InterPro" id="IPR019438">
    <property type="entry name" value="Q_salvage"/>
</dbReference>
<organism evidence="7 8">
    <name type="scientific">Parascaris equorum</name>
    <name type="common">Equine roundworm</name>
    <dbReference type="NCBI Taxonomy" id="6256"/>
    <lineage>
        <taxon>Eukaryota</taxon>
        <taxon>Metazoa</taxon>
        <taxon>Ecdysozoa</taxon>
        <taxon>Nematoda</taxon>
        <taxon>Chromadorea</taxon>
        <taxon>Rhabditida</taxon>
        <taxon>Spirurina</taxon>
        <taxon>Ascaridomorpha</taxon>
        <taxon>Ascaridoidea</taxon>
        <taxon>Ascarididae</taxon>
        <taxon>Parascaris</taxon>
    </lineage>
</organism>
<comment type="function">
    <text evidence="6">Catalyzes the hydrolysis of queuosine 5'-phosphate, releasing the nucleobase queuine (q). Is required for salvage of queuine from exogenous queuosine (Q) that is imported and then converted to queuosine 5'-phosphate intracellularly.</text>
</comment>
<comment type="catalytic activity">
    <reaction evidence="5 6">
        <text>queuosine 5'-phosphate + H2O = queuine + D-ribose 5-phosphate</text>
        <dbReference type="Rhea" id="RHEA:75387"/>
        <dbReference type="ChEBI" id="CHEBI:15377"/>
        <dbReference type="ChEBI" id="CHEBI:17433"/>
        <dbReference type="ChEBI" id="CHEBI:78346"/>
        <dbReference type="ChEBI" id="CHEBI:194371"/>
    </reaction>
    <physiologicalReaction direction="left-to-right" evidence="5 6">
        <dbReference type="Rhea" id="RHEA:75388"/>
    </physiologicalReaction>
</comment>
<dbReference type="GO" id="GO:0006400">
    <property type="term" value="P:tRNA modification"/>
    <property type="evidence" value="ECO:0007669"/>
    <property type="project" value="TreeGrafter"/>
</dbReference>
<dbReference type="GO" id="GO:0016787">
    <property type="term" value="F:hydrolase activity"/>
    <property type="evidence" value="ECO:0007669"/>
    <property type="project" value="UniProtKB-KW"/>
</dbReference>
<dbReference type="WBParaSite" id="PEQ_0000081801-mRNA-1">
    <property type="protein sequence ID" value="PEQ_0000081801-mRNA-1"/>
    <property type="gene ID" value="PEQ_0000081801"/>
</dbReference>
<accession>A0A914R3I0</accession>
<keyword evidence="1 6" id="KW-0378">Hydrolase</keyword>
<reference evidence="8" key="1">
    <citation type="submission" date="2022-11" db="UniProtKB">
        <authorList>
            <consortium name="WormBaseParasite"/>
        </authorList>
    </citation>
    <scope>IDENTIFICATION</scope>
</reference>